<dbReference type="AlphaFoldDB" id="A0A6H1ZPE6"/>
<accession>A0A6H1ZPE6</accession>
<gene>
    <name evidence="1" type="ORF">TM448A01222_0008</name>
</gene>
<dbReference type="EMBL" id="MT144116">
    <property type="protein sequence ID" value="QJA49070.1"/>
    <property type="molecule type" value="Genomic_DNA"/>
</dbReference>
<evidence type="ECO:0000313" key="1">
    <source>
        <dbReference type="EMBL" id="QJA49070.1"/>
    </source>
</evidence>
<protein>
    <submittedName>
        <fullName evidence="1">Uncharacterized protein</fullName>
    </submittedName>
</protein>
<sequence>MEEARSLKAVLKEKGIATELTPAREVVGKEIIIHGFEDQPGSYGSSIAIFATLKGDPIKILTSGQVLRSTLVQAEGSFPVKATLKEIKGAKYPYYVLE</sequence>
<reference evidence="1" key="1">
    <citation type="submission" date="2020-03" db="EMBL/GenBank/DDBJ databases">
        <title>The deep terrestrial virosphere.</title>
        <authorList>
            <person name="Holmfeldt K."/>
            <person name="Nilsson E."/>
            <person name="Simone D."/>
            <person name="Lopez-Fernandez M."/>
            <person name="Wu X."/>
            <person name="de Brujin I."/>
            <person name="Lundin D."/>
            <person name="Andersson A."/>
            <person name="Bertilsson S."/>
            <person name="Dopson M."/>
        </authorList>
    </citation>
    <scope>NUCLEOTIDE SEQUENCE</scope>
    <source>
        <strain evidence="1">TM448A01222</strain>
    </source>
</reference>
<organism evidence="1">
    <name type="scientific">viral metagenome</name>
    <dbReference type="NCBI Taxonomy" id="1070528"/>
    <lineage>
        <taxon>unclassified sequences</taxon>
        <taxon>metagenomes</taxon>
        <taxon>organismal metagenomes</taxon>
    </lineage>
</organism>
<name>A0A6H1ZPE6_9ZZZZ</name>
<proteinExistence type="predicted"/>